<accession>A0ABY2LN56</accession>
<gene>
    <name evidence="2" type="ORF">EHQ31_17565</name>
</gene>
<comment type="caution">
    <text evidence="2">The sequence shown here is derived from an EMBL/GenBank/DDBJ whole genome shotgun (WGS) entry which is preliminary data.</text>
</comment>
<dbReference type="PROSITE" id="PS51750">
    <property type="entry name" value="BRO_N"/>
    <property type="match status" value="1"/>
</dbReference>
<dbReference type="Pfam" id="PF13310">
    <property type="entry name" value="Virulence_RhuM"/>
    <property type="match status" value="1"/>
</dbReference>
<dbReference type="EMBL" id="RQFO01000017">
    <property type="protein sequence ID" value="TGL00600.1"/>
    <property type="molecule type" value="Genomic_DNA"/>
</dbReference>
<reference evidence="3" key="1">
    <citation type="journal article" date="2019" name="PLoS Negl. Trop. Dis.">
        <title>Revisiting the worldwide diversity of Leptospira species in the environment.</title>
        <authorList>
            <person name="Vincent A.T."/>
            <person name="Schiettekatte O."/>
            <person name="Bourhy P."/>
            <person name="Veyrier F.J."/>
            <person name="Picardeau M."/>
        </authorList>
    </citation>
    <scope>NUCLEOTIDE SEQUENCE [LARGE SCALE GENOMIC DNA]</scope>
    <source>
        <strain evidence="3">201800278</strain>
    </source>
</reference>
<organism evidence="2 3">
    <name type="scientific">Leptospira montravelensis</name>
    <dbReference type="NCBI Taxonomy" id="2484961"/>
    <lineage>
        <taxon>Bacteria</taxon>
        <taxon>Pseudomonadati</taxon>
        <taxon>Spirochaetota</taxon>
        <taxon>Spirochaetia</taxon>
        <taxon>Leptospirales</taxon>
        <taxon>Leptospiraceae</taxon>
        <taxon>Leptospira</taxon>
    </lineage>
</organism>
<evidence type="ECO:0000313" key="3">
    <source>
        <dbReference type="Proteomes" id="UP000297465"/>
    </source>
</evidence>
<evidence type="ECO:0000313" key="2">
    <source>
        <dbReference type="EMBL" id="TGL00600.1"/>
    </source>
</evidence>
<dbReference type="PANTHER" id="PTHR35810">
    <property type="entry name" value="CYTOPLASMIC PROTEIN-RELATED"/>
    <property type="match status" value="1"/>
</dbReference>
<dbReference type="Proteomes" id="UP000297465">
    <property type="component" value="Unassembled WGS sequence"/>
</dbReference>
<name>A0ABY2LN56_9LEPT</name>
<dbReference type="InterPro" id="IPR003497">
    <property type="entry name" value="BRO_N_domain"/>
</dbReference>
<protein>
    <submittedName>
        <fullName evidence="2">Cell filamentation protein Fic</fullName>
    </submittedName>
</protein>
<feature type="domain" description="Bro-N" evidence="1">
    <location>
        <begin position="2"/>
        <end position="124"/>
    </location>
</feature>
<keyword evidence="3" id="KW-1185">Reference proteome</keyword>
<dbReference type="InterPro" id="IPR011204">
    <property type="entry name" value="Virulence_RhuM-like"/>
</dbReference>
<dbReference type="RefSeq" id="WP_135572470.1">
    <property type="nucleotide sequence ID" value="NZ_RQFN01000024.1"/>
</dbReference>
<evidence type="ECO:0000259" key="1">
    <source>
        <dbReference type="PROSITE" id="PS51750"/>
    </source>
</evidence>
<sequence>MSKELQFLIYNTPKDDVKVNVVVHGETIWLTQKAMADLFGVQIPAINKHLKNIFDEGELAEEVVISKMETTTEHGAIKGKTQTKETNFYNLDAIISVGYRVNSAKATQFRIWATKTLKEFIQKGFVLDDERLKQGSNAFGKDYFRELLDRVRSIRASERRIWQQVTDIFAECSIDYTPNSQITKDFYAMVQNKFHFAIAGQTAAEIVFHKADRNAEHMGLTTWKNAPGGRILKSDVTTAKNYLSETEIKRLERTVSGYFDYIEDLIERENTFSMEDFANSINEFLAFRKYEILSDKGKISKQQADNKASLEYDAFNKTQKIVSDFDKAIKAIEKKGNQS</sequence>
<proteinExistence type="predicted"/>
<dbReference type="PIRSF" id="PIRSF015268">
    <property type="entry name" value="Virulence_RhuM"/>
    <property type="match status" value="1"/>
</dbReference>
<dbReference type="PANTHER" id="PTHR35810:SF1">
    <property type="entry name" value="CYTOPLASMIC PROTEIN"/>
    <property type="match status" value="1"/>
</dbReference>